<dbReference type="InterPro" id="IPR017926">
    <property type="entry name" value="GATASE"/>
</dbReference>
<evidence type="ECO:0000256" key="1">
    <source>
        <dbReference type="ARBA" id="ARBA00004812"/>
    </source>
</evidence>
<dbReference type="NCBIfam" id="TIGR01368">
    <property type="entry name" value="CPSaseIIsmall"/>
    <property type="match status" value="1"/>
</dbReference>
<dbReference type="PANTHER" id="PTHR43418:SF7">
    <property type="entry name" value="CARBAMOYL-PHOSPHATE SYNTHASE SMALL CHAIN"/>
    <property type="match status" value="1"/>
</dbReference>
<dbReference type="PROSITE" id="PS51273">
    <property type="entry name" value="GATASE_TYPE_1"/>
    <property type="match status" value="1"/>
</dbReference>
<dbReference type="InterPro" id="IPR006274">
    <property type="entry name" value="CarbamoylP_synth_ssu"/>
</dbReference>
<feature type="region of interest" description="CPSase" evidence="12">
    <location>
        <begin position="1"/>
        <end position="193"/>
    </location>
</feature>
<comment type="similarity">
    <text evidence="3 12">Belongs to the CarA family.</text>
</comment>
<feature type="binding site" evidence="12">
    <location>
        <position position="314"/>
    </location>
    <ligand>
        <name>L-glutamine</name>
        <dbReference type="ChEBI" id="CHEBI:58359"/>
    </ligand>
</feature>
<dbReference type="InterPro" id="IPR035686">
    <property type="entry name" value="CPSase_GATase1"/>
</dbReference>
<dbReference type="HAMAP" id="MF_01209">
    <property type="entry name" value="CPSase_S_chain"/>
    <property type="match status" value="1"/>
</dbReference>
<gene>
    <name evidence="12 14" type="primary">carA</name>
</gene>
<dbReference type="PANTHER" id="PTHR43418">
    <property type="entry name" value="MULTIFUNCTIONAL TRYPTOPHAN BIOSYNTHESIS PROTEIN-RELATED"/>
    <property type="match status" value="1"/>
</dbReference>
<dbReference type="Gene3D" id="3.40.50.880">
    <property type="match status" value="1"/>
</dbReference>
<dbReference type="PRINTS" id="PR00097">
    <property type="entry name" value="ANTSNTHASEII"/>
</dbReference>
<evidence type="ECO:0000256" key="8">
    <source>
        <dbReference type="ARBA" id="ARBA00022975"/>
    </source>
</evidence>
<evidence type="ECO:0000256" key="11">
    <source>
        <dbReference type="ARBA" id="ARBA00049285"/>
    </source>
</evidence>
<dbReference type="InterPro" id="IPR029062">
    <property type="entry name" value="Class_I_gatase-like"/>
</dbReference>
<dbReference type="PRINTS" id="PR00099">
    <property type="entry name" value="CPSGATASE"/>
</dbReference>
<dbReference type="Pfam" id="PF00988">
    <property type="entry name" value="CPSase_sm_chain"/>
    <property type="match status" value="1"/>
</dbReference>
<feature type="domain" description="Carbamoyl-phosphate synthase small subunit N-terminal" evidence="13">
    <location>
        <begin position="4"/>
        <end position="135"/>
    </location>
</feature>
<dbReference type="EC" id="6.3.5.5" evidence="12"/>
<keyword evidence="14" id="KW-0934">Plastid</keyword>
<evidence type="ECO:0000256" key="7">
    <source>
        <dbReference type="ARBA" id="ARBA00022962"/>
    </source>
</evidence>
<evidence type="ECO:0000256" key="12">
    <source>
        <dbReference type="HAMAP-Rule" id="MF_01209"/>
    </source>
</evidence>
<dbReference type="GO" id="GO:0005524">
    <property type="term" value="F:ATP binding"/>
    <property type="evidence" value="ECO:0007669"/>
    <property type="project" value="UniProtKB-UniRule"/>
</dbReference>
<feature type="binding site" evidence="12">
    <location>
        <position position="246"/>
    </location>
    <ligand>
        <name>L-glutamine</name>
        <dbReference type="ChEBI" id="CHEBI:58359"/>
    </ligand>
</feature>
<comment type="subcellular location">
    <subcellularLocation>
        <location evidence="12">Plastid</location>
        <location evidence="12">Chloroplast</location>
    </subcellularLocation>
</comment>
<accession>A0A1X9PTT6</accession>
<evidence type="ECO:0000259" key="13">
    <source>
        <dbReference type="SMART" id="SM01097"/>
    </source>
</evidence>
<dbReference type="UniPathway" id="UPA00070">
    <property type="reaction ID" value="UER00115"/>
</dbReference>
<protein>
    <recommendedName>
        <fullName evidence="12">Carbamoyl phosphate synthase small chain</fullName>
        <ecNumber evidence="12">6.3.5.5</ecNumber>
    </recommendedName>
    <alternativeName>
        <fullName evidence="12">Carbamoyl phosphate synthetase glutamine chain</fullName>
    </alternativeName>
</protein>
<feature type="binding site" evidence="12">
    <location>
        <position position="49"/>
    </location>
    <ligand>
        <name>L-glutamine</name>
        <dbReference type="ChEBI" id="CHEBI:58359"/>
    </ligand>
</feature>
<keyword evidence="7 12" id="KW-0315">Glutamine amidotransferase</keyword>
<comment type="catalytic activity">
    <reaction evidence="10 12">
        <text>hydrogencarbonate + L-glutamine + 2 ATP + H2O = carbamoyl phosphate + L-glutamate + 2 ADP + phosphate + 2 H(+)</text>
        <dbReference type="Rhea" id="RHEA:18633"/>
        <dbReference type="ChEBI" id="CHEBI:15377"/>
        <dbReference type="ChEBI" id="CHEBI:15378"/>
        <dbReference type="ChEBI" id="CHEBI:17544"/>
        <dbReference type="ChEBI" id="CHEBI:29985"/>
        <dbReference type="ChEBI" id="CHEBI:30616"/>
        <dbReference type="ChEBI" id="CHEBI:43474"/>
        <dbReference type="ChEBI" id="CHEBI:58228"/>
        <dbReference type="ChEBI" id="CHEBI:58359"/>
        <dbReference type="ChEBI" id="CHEBI:456216"/>
        <dbReference type="EC" id="6.3.5.5"/>
    </reaction>
</comment>
<feature type="binding site" evidence="12">
    <location>
        <position position="278"/>
    </location>
    <ligand>
        <name>L-glutamine</name>
        <dbReference type="ChEBI" id="CHEBI:58359"/>
    </ligand>
</feature>
<evidence type="ECO:0000256" key="2">
    <source>
        <dbReference type="ARBA" id="ARBA00005077"/>
    </source>
</evidence>
<comment type="subunit">
    <text evidence="12">Composed of two chains; the small (or glutamine) chain promotes the hydrolysis of glutamine to ammonia, which is used by the large (or ammonia) chain to synthesize carbamoyl phosphate. Tetramer of heterodimers (alpha,beta)4.</text>
</comment>
<reference evidence="14" key="1">
    <citation type="submission" date="2017-03" db="EMBL/GenBank/DDBJ databases">
        <title>The new red algal subphylum Proteorhodophytina comprises the largest and most divergent plastid genomes known.</title>
        <authorList>
            <person name="Munoz-Gomez S.A."/>
            <person name="Mejia-Franco F.G."/>
            <person name="Durnin K."/>
            <person name="Morgan C."/>
            <person name="Grisdale C.J."/>
            <person name="Archibald J.M."/>
            <person name="Slamovits C.H."/>
        </authorList>
    </citation>
    <scope>NUCLEOTIDE SEQUENCE</scope>
    <source>
        <strain evidence="14">NIES-2662</strain>
    </source>
</reference>
<comment type="subunit">
    <text evidence="9">Heterodimer composed of 2 chains; the small (or glutamine) chain promotes the hydrolysis of glutamine to ammonia, which is used by the large (or ammonia) chain to synthesize carbamoyl phosphate.</text>
</comment>
<evidence type="ECO:0000256" key="5">
    <source>
        <dbReference type="ARBA" id="ARBA00022741"/>
    </source>
</evidence>
<comment type="pathway">
    <text evidence="2 12">Amino-acid biosynthesis; L-arginine biosynthesis; carbamoyl phosphate from bicarbonate: step 1/1.</text>
</comment>
<dbReference type="FunFam" id="3.50.30.20:FF:000001">
    <property type="entry name" value="Carbamoyl-phosphate synthase small chain"/>
    <property type="match status" value="1"/>
</dbReference>
<dbReference type="UniPathway" id="UPA00068">
    <property type="reaction ID" value="UER00171"/>
</dbReference>
<comment type="pathway">
    <text evidence="1 12">Pyrimidine metabolism; UMP biosynthesis via de novo pathway; (S)-dihydroorotate from bicarbonate: step 1/3.</text>
</comment>
<sequence length="388" mass="43407">MKLTPGLLVLEDGTIYKGWSFNKQKLTTVGEVVFNTAMTGYQEILTDPSYYGQIITFTYPEIGNTGVNNEDTESNKLHIKGVIIKNFSKNANNWRNNNNIIDYLSDQNILAIHGIDTRSLVKHLRTCGAMNGCITTENLSLLEIKNKIKELPKMKGLDLVKNVTTSSNYIWNKNNESKWYMNKIIYTSNNTEAKINIVVIDFGVKYNILKRLKDYGCSVIVVSAKMPIEEILNYNPDGILLSNGPGDPSCVNYGVQLVTDLLNIKHSIPIFGICMGHQILSIALGLETSKLKFGHRGPNHPAGISKKVEITSQNHGFVVEHNNKLDEIIKITHKNLNDNTLAGICLTNKPIFSVQYHPEAGPGPHDSDYMFSHFVTTVQKIKLLEAQK</sequence>
<geneLocation type="chloroplast" evidence="14"/>
<keyword evidence="12" id="KW-0055">Arginine biosynthesis</keyword>
<dbReference type="GO" id="GO:0044205">
    <property type="term" value="P:'de novo' UMP biosynthetic process"/>
    <property type="evidence" value="ECO:0007669"/>
    <property type="project" value="UniProtKB-UniRule"/>
</dbReference>
<feature type="active site" description="Nucleophile" evidence="12">
    <location>
        <position position="274"/>
    </location>
</feature>
<feature type="active site" evidence="12">
    <location>
        <position position="357"/>
    </location>
</feature>
<proteinExistence type="inferred from homology"/>
<keyword evidence="8 12" id="KW-0665">Pyrimidine biosynthesis</keyword>
<dbReference type="AlphaFoldDB" id="A0A1X9PTT6"/>
<evidence type="ECO:0000256" key="9">
    <source>
        <dbReference type="ARBA" id="ARBA00044031"/>
    </source>
</evidence>
<keyword evidence="4 12" id="KW-0436">Ligase</keyword>
<keyword evidence="5 12" id="KW-0547">Nucleotide-binding</keyword>
<dbReference type="SMART" id="SM01097">
    <property type="entry name" value="CPSase_sm_chain"/>
    <property type="match status" value="1"/>
</dbReference>
<dbReference type="Pfam" id="PF00117">
    <property type="entry name" value="GATase"/>
    <property type="match status" value="1"/>
</dbReference>
<evidence type="ECO:0000313" key="14">
    <source>
        <dbReference type="EMBL" id="ARO90916.1"/>
    </source>
</evidence>
<dbReference type="CDD" id="cd01744">
    <property type="entry name" value="GATase1_CPSase"/>
    <property type="match status" value="1"/>
</dbReference>
<dbReference type="GO" id="GO:0009507">
    <property type="term" value="C:chloroplast"/>
    <property type="evidence" value="ECO:0007669"/>
    <property type="project" value="UniProtKB-SubCell"/>
</dbReference>
<dbReference type="NCBIfam" id="NF009475">
    <property type="entry name" value="PRK12838.1"/>
    <property type="match status" value="1"/>
</dbReference>
<dbReference type="InterPro" id="IPR002474">
    <property type="entry name" value="CarbamoylP_synth_ssu_N"/>
</dbReference>
<dbReference type="SUPFAM" id="SSF52317">
    <property type="entry name" value="Class I glutamine amidotransferase-like"/>
    <property type="match status" value="1"/>
</dbReference>
<keyword evidence="14" id="KW-0150">Chloroplast</keyword>
<evidence type="ECO:0000256" key="3">
    <source>
        <dbReference type="ARBA" id="ARBA00007800"/>
    </source>
</evidence>
<evidence type="ECO:0000256" key="6">
    <source>
        <dbReference type="ARBA" id="ARBA00022840"/>
    </source>
</evidence>
<dbReference type="GO" id="GO:0006207">
    <property type="term" value="P:'de novo' pyrimidine nucleobase biosynthetic process"/>
    <property type="evidence" value="ECO:0007669"/>
    <property type="project" value="InterPro"/>
</dbReference>
<dbReference type="GO" id="GO:0004088">
    <property type="term" value="F:carbamoyl-phosphate synthase (glutamine-hydrolyzing) activity"/>
    <property type="evidence" value="ECO:0007669"/>
    <property type="project" value="UniProtKB-UniRule"/>
</dbReference>
<dbReference type="PRINTS" id="PR00096">
    <property type="entry name" value="GATASE"/>
</dbReference>
<comment type="function">
    <text evidence="12">Small subunit of the glutamine-dependent carbamoyl phosphate synthetase (CPSase). CPSase catalyzes the formation of carbamoyl phosphate from the ammonia moiety of glutamine, carbonate, and phosphate donated by ATP, constituting the first step of 2 biosynthetic pathways, one leading to arginine and/or urea and the other to pyrimidine nucleotides. The small subunit (glutamine amidotransferase) binds and cleaves glutamine to supply the large subunit with the substrate ammonia.</text>
</comment>
<evidence type="ECO:0000256" key="10">
    <source>
        <dbReference type="ARBA" id="ARBA00048816"/>
    </source>
</evidence>
<keyword evidence="6 12" id="KW-0067">ATP-binding</keyword>
<dbReference type="GO" id="GO:0006526">
    <property type="term" value="P:L-arginine biosynthetic process"/>
    <property type="evidence" value="ECO:0007669"/>
    <property type="project" value="UniProtKB-UniRule"/>
</dbReference>
<dbReference type="InterPro" id="IPR050472">
    <property type="entry name" value="Anth_synth/Amidotransfase"/>
</dbReference>
<feature type="binding site" evidence="12">
    <location>
        <position position="317"/>
    </location>
    <ligand>
        <name>L-glutamine</name>
        <dbReference type="ChEBI" id="CHEBI:58359"/>
    </ligand>
</feature>
<feature type="binding site" evidence="12">
    <location>
        <position position="316"/>
    </location>
    <ligand>
        <name>L-glutamine</name>
        <dbReference type="ChEBI" id="CHEBI:58359"/>
    </ligand>
</feature>
<dbReference type="EMBL" id="KY709210">
    <property type="protein sequence ID" value="ARO90916.1"/>
    <property type="molecule type" value="Genomic_DNA"/>
</dbReference>
<feature type="active site" evidence="12">
    <location>
        <position position="359"/>
    </location>
</feature>
<feature type="binding site" evidence="12">
    <location>
        <position position="275"/>
    </location>
    <ligand>
        <name>L-glutamine</name>
        <dbReference type="ChEBI" id="CHEBI:58359"/>
    </ligand>
</feature>
<feature type="binding site" evidence="12">
    <location>
        <position position="244"/>
    </location>
    <ligand>
        <name>L-glutamine</name>
        <dbReference type="ChEBI" id="CHEBI:58359"/>
    </ligand>
</feature>
<keyword evidence="12" id="KW-0028">Amino-acid biosynthesis</keyword>
<comment type="catalytic activity">
    <reaction evidence="11 12">
        <text>L-glutamine + H2O = L-glutamate + NH4(+)</text>
        <dbReference type="Rhea" id="RHEA:15889"/>
        <dbReference type="ChEBI" id="CHEBI:15377"/>
        <dbReference type="ChEBI" id="CHEBI:28938"/>
        <dbReference type="ChEBI" id="CHEBI:29985"/>
        <dbReference type="ChEBI" id="CHEBI:58359"/>
    </reaction>
</comment>
<name>A0A1X9PTT6_9RHOD</name>
<dbReference type="InterPro" id="IPR036480">
    <property type="entry name" value="CarbP_synth_ssu_N_sf"/>
</dbReference>
<dbReference type="GO" id="GO:0004359">
    <property type="term" value="F:glutaminase activity"/>
    <property type="evidence" value="ECO:0007669"/>
    <property type="project" value="RHEA"/>
</dbReference>
<dbReference type="SUPFAM" id="SSF52021">
    <property type="entry name" value="Carbamoyl phosphate synthetase, small subunit N-terminal domain"/>
    <property type="match status" value="1"/>
</dbReference>
<dbReference type="Gene3D" id="3.50.30.20">
    <property type="entry name" value="Carbamoyl-phosphate synthase small subunit, N-terminal domain"/>
    <property type="match status" value="1"/>
</dbReference>
<dbReference type="GO" id="GO:0006541">
    <property type="term" value="P:glutamine metabolic process"/>
    <property type="evidence" value="ECO:0007669"/>
    <property type="project" value="InterPro"/>
</dbReference>
<evidence type="ECO:0000256" key="4">
    <source>
        <dbReference type="ARBA" id="ARBA00022598"/>
    </source>
</evidence>
<organism evidence="14">
    <name type="scientific">Corynoplastis japonica</name>
    <dbReference type="NCBI Taxonomy" id="700918"/>
    <lineage>
        <taxon>Eukaryota</taxon>
        <taxon>Rhodophyta</taxon>
        <taxon>Rhodellophyceae</taxon>
        <taxon>Rhodellales</taxon>
        <taxon>Rhodellaceae</taxon>
        <taxon>Corynoplastis</taxon>
    </lineage>
</organism>